<name>D1PWW7_9BACT</name>
<protein>
    <recommendedName>
        <fullName evidence="3">Lipoprotein</fullName>
    </recommendedName>
</protein>
<dbReference type="PROSITE" id="PS51257">
    <property type="entry name" value="PROKAR_LIPOPROTEIN"/>
    <property type="match status" value="1"/>
</dbReference>
<evidence type="ECO:0000313" key="2">
    <source>
        <dbReference type="Proteomes" id="UP000003160"/>
    </source>
</evidence>
<gene>
    <name evidence="1" type="ORF">HMPREF0645_1452</name>
</gene>
<accession>D1PWW7</accession>
<comment type="caution">
    <text evidence="1">The sequence shown here is derived from an EMBL/GenBank/DDBJ whole genome shotgun (WGS) entry which is preliminary data.</text>
</comment>
<proteinExistence type="predicted"/>
<sequence length="135" mass="16122">MKYKIGFMMFLFLICSCDNHDFVFCEKEQVFYIRNLLHFSIEPLDSLKGACTYDIFLLKKKPYNEVDTLHLKKRIPQIFEVVESSPITQEFRHNPSYIRLLPNTRYIVKHDGMGIKVNIIKYYHTNSFGKLYPED</sequence>
<organism evidence="1 2">
    <name type="scientific">Hallella bergensis DSM 17361</name>
    <dbReference type="NCBI Taxonomy" id="585502"/>
    <lineage>
        <taxon>Bacteria</taxon>
        <taxon>Pseudomonadati</taxon>
        <taxon>Bacteroidota</taxon>
        <taxon>Bacteroidia</taxon>
        <taxon>Bacteroidales</taxon>
        <taxon>Prevotellaceae</taxon>
        <taxon>Hallella</taxon>
    </lineage>
</organism>
<dbReference type="EMBL" id="ACKS01000061">
    <property type="protein sequence ID" value="EFA44141.1"/>
    <property type="molecule type" value="Genomic_DNA"/>
</dbReference>
<dbReference type="OrthoDB" id="1073789at2"/>
<evidence type="ECO:0000313" key="1">
    <source>
        <dbReference type="EMBL" id="EFA44141.1"/>
    </source>
</evidence>
<reference evidence="1 2" key="1">
    <citation type="submission" date="2009-10" db="EMBL/GenBank/DDBJ databases">
        <authorList>
            <person name="Qin X."/>
            <person name="Bachman B."/>
            <person name="Battles P."/>
            <person name="Bell A."/>
            <person name="Bess C."/>
            <person name="Bickham C."/>
            <person name="Chaboub L."/>
            <person name="Chen D."/>
            <person name="Coyle M."/>
            <person name="Deiros D.R."/>
            <person name="Dinh H."/>
            <person name="Forbes L."/>
            <person name="Fowler G."/>
            <person name="Francisco L."/>
            <person name="Fu Q."/>
            <person name="Gubbala S."/>
            <person name="Hale W."/>
            <person name="Han Y."/>
            <person name="Hemphill L."/>
            <person name="Highlander S.K."/>
            <person name="Hirani K."/>
            <person name="Hogues M."/>
            <person name="Jackson L."/>
            <person name="Jakkamsetti A."/>
            <person name="Javaid M."/>
            <person name="Jiang H."/>
            <person name="Korchina V."/>
            <person name="Kovar C."/>
            <person name="Lara F."/>
            <person name="Lee S."/>
            <person name="Mata R."/>
            <person name="Mathew T."/>
            <person name="Moen C."/>
            <person name="Morales K."/>
            <person name="Munidasa M."/>
            <person name="Nazareth L."/>
            <person name="Ngo R."/>
            <person name="Nguyen L."/>
            <person name="Okwuonu G."/>
            <person name="Ongeri F."/>
            <person name="Patil S."/>
            <person name="Petrosino J."/>
            <person name="Pham C."/>
            <person name="Pham P."/>
            <person name="Pu L.-L."/>
            <person name="Puazo M."/>
            <person name="Raj R."/>
            <person name="Reid J."/>
            <person name="Rouhana J."/>
            <person name="Saada N."/>
            <person name="Shang Y."/>
            <person name="Simmons D."/>
            <person name="Thornton R."/>
            <person name="Warren J."/>
            <person name="Weissenberger G."/>
            <person name="Zhang J."/>
            <person name="Zhang L."/>
            <person name="Zhou C."/>
            <person name="Zhu D."/>
            <person name="Muzny D."/>
            <person name="Worley K."/>
            <person name="Gibbs R."/>
        </authorList>
    </citation>
    <scope>NUCLEOTIDE SEQUENCE [LARGE SCALE GENOMIC DNA]</scope>
    <source>
        <strain evidence="1 2">DSM 17361</strain>
    </source>
</reference>
<dbReference type="AlphaFoldDB" id="D1PWW7"/>
<dbReference type="RefSeq" id="WP_007173556.1">
    <property type="nucleotide sequence ID" value="NZ_GG704780.1"/>
</dbReference>
<dbReference type="Proteomes" id="UP000003160">
    <property type="component" value="Unassembled WGS sequence"/>
</dbReference>
<keyword evidence="2" id="KW-1185">Reference proteome</keyword>
<dbReference type="HOGENOM" id="CLU_1833390_0_0_10"/>
<evidence type="ECO:0008006" key="3">
    <source>
        <dbReference type="Google" id="ProtNLM"/>
    </source>
</evidence>